<evidence type="ECO:0000259" key="8">
    <source>
        <dbReference type="PROSITE" id="PS50250"/>
    </source>
</evidence>
<gene>
    <name evidence="9" type="primary">COPS8</name>
</gene>
<accession>T2M773</accession>
<dbReference type="OrthoDB" id="5351233at2759"/>
<dbReference type="PROSITE" id="PS50250">
    <property type="entry name" value="PCI"/>
    <property type="match status" value="1"/>
</dbReference>
<reference evidence="9" key="1">
    <citation type="journal article" date="2013" name="Genome Biol. Evol.">
        <title>Punctuated emergences of genetic and phenotypic innovations in eumetazoan, bilaterian, euteleostome, and hominidae ancestors.</title>
        <authorList>
            <person name="Wenger Y."/>
            <person name="Galliot B."/>
        </authorList>
    </citation>
    <scope>NUCLEOTIDE SEQUENCE</scope>
    <source>
        <tissue evidence="9">Whole animals</tissue>
    </source>
</reference>
<name>T2M773_HYDVU</name>
<dbReference type="PANTHER" id="PTHR13339">
    <property type="entry name" value="COP9 SIGNALOSOME COMPLEX SUBUNIT 8"/>
    <property type="match status" value="1"/>
</dbReference>
<comment type="similarity">
    <text evidence="3">Belongs to the CSN8 family.</text>
</comment>
<keyword evidence="7" id="KW-0539">Nucleus</keyword>
<dbReference type="GO" id="GO:0010387">
    <property type="term" value="P:COP9 signalosome assembly"/>
    <property type="evidence" value="ECO:0007669"/>
    <property type="project" value="InterPro"/>
</dbReference>
<dbReference type="InterPro" id="IPR033205">
    <property type="entry name" value="COP9_CSN8"/>
</dbReference>
<sequence length="196" mass="22876">MLDNELSYEETLASLEHQELTSFNGIASIEVYSQLLTFYLLENDIINAKFLWKRIPAPLKDNEELKNIWVIGKYLWKKDLVNIYSAISSYEWSTLISPLMKKLCEKLRESSLKLISKVYTVIKVESLCAMLGAQEEEVFTLISSFPWEVEQNLIKIPQSTETKKNIECSSEDSDKLLKRLTDYIIFYENCNYFLVT</sequence>
<keyword evidence="5" id="KW-0963">Cytoplasm</keyword>
<dbReference type="EMBL" id="HAAD01001575">
    <property type="protein sequence ID" value="CDG67807.1"/>
    <property type="molecule type" value="mRNA"/>
</dbReference>
<evidence type="ECO:0000256" key="2">
    <source>
        <dbReference type="ARBA" id="ARBA00004496"/>
    </source>
</evidence>
<feature type="domain" description="PCI" evidence="8">
    <location>
        <begin position="4"/>
        <end position="172"/>
    </location>
</feature>
<dbReference type="Pfam" id="PF10075">
    <property type="entry name" value="CSN8_PSD8_EIF3K"/>
    <property type="match status" value="1"/>
</dbReference>
<dbReference type="GO" id="GO:0000338">
    <property type="term" value="P:protein deneddylation"/>
    <property type="evidence" value="ECO:0007669"/>
    <property type="project" value="InterPro"/>
</dbReference>
<feature type="non-terminal residue" evidence="9">
    <location>
        <position position="196"/>
    </location>
</feature>
<dbReference type="AlphaFoldDB" id="T2M773"/>
<evidence type="ECO:0000256" key="3">
    <source>
        <dbReference type="ARBA" id="ARBA00008252"/>
    </source>
</evidence>
<evidence type="ECO:0000256" key="7">
    <source>
        <dbReference type="ARBA" id="ARBA00023242"/>
    </source>
</evidence>
<keyword evidence="6" id="KW-0736">Signalosome</keyword>
<dbReference type="InterPro" id="IPR033464">
    <property type="entry name" value="CSN8_PSD8_EIF3K"/>
</dbReference>
<evidence type="ECO:0000256" key="1">
    <source>
        <dbReference type="ARBA" id="ARBA00004123"/>
    </source>
</evidence>
<evidence type="ECO:0000256" key="5">
    <source>
        <dbReference type="ARBA" id="ARBA00022490"/>
    </source>
</evidence>
<evidence type="ECO:0000256" key="6">
    <source>
        <dbReference type="ARBA" id="ARBA00022790"/>
    </source>
</evidence>
<evidence type="ECO:0000256" key="4">
    <source>
        <dbReference type="ARBA" id="ARBA00014875"/>
    </source>
</evidence>
<comment type="subcellular location">
    <subcellularLocation>
        <location evidence="2">Cytoplasm</location>
    </subcellularLocation>
    <subcellularLocation>
        <location evidence="1">Nucleus</location>
    </subcellularLocation>
</comment>
<dbReference type="PANTHER" id="PTHR13339:SF0">
    <property type="entry name" value="COP9 SIGNALOSOME COMPLEX SUBUNIT 8"/>
    <property type="match status" value="1"/>
</dbReference>
<protein>
    <recommendedName>
        <fullName evidence="4">COP9 signalosome complex subunit 8</fullName>
    </recommendedName>
</protein>
<dbReference type="Gene3D" id="1.25.40.990">
    <property type="match status" value="1"/>
</dbReference>
<dbReference type="GO" id="GO:0008180">
    <property type="term" value="C:COP9 signalosome"/>
    <property type="evidence" value="ECO:0007669"/>
    <property type="project" value="UniProtKB-KW"/>
</dbReference>
<proteinExistence type="evidence at transcript level"/>
<organism evidence="9">
    <name type="scientific">Hydra vulgaris</name>
    <name type="common">Hydra</name>
    <name type="synonym">Hydra attenuata</name>
    <dbReference type="NCBI Taxonomy" id="6087"/>
    <lineage>
        <taxon>Eukaryota</taxon>
        <taxon>Metazoa</taxon>
        <taxon>Cnidaria</taxon>
        <taxon>Hydrozoa</taxon>
        <taxon>Hydroidolina</taxon>
        <taxon>Anthoathecata</taxon>
        <taxon>Aplanulata</taxon>
        <taxon>Hydridae</taxon>
        <taxon>Hydra</taxon>
    </lineage>
</organism>
<dbReference type="InterPro" id="IPR000717">
    <property type="entry name" value="PCI_dom"/>
</dbReference>
<evidence type="ECO:0000313" key="9">
    <source>
        <dbReference type="EMBL" id="CDG67807.1"/>
    </source>
</evidence>
<dbReference type="GO" id="GO:0005737">
    <property type="term" value="C:cytoplasm"/>
    <property type="evidence" value="ECO:0007669"/>
    <property type="project" value="UniProtKB-SubCell"/>
</dbReference>